<sequence>MNKQFAKDGRPARMKKLGLLLALLVLFSVMVACKSEEKHVSEAVEKKQTEVLEKPEVVYSAEEVEVTPESSSESKEDETEKTSESNTTDGSQAEQSKKESARGKTASVDKKPSLTDELTYSVNLRNGLMSHQRIVEVKLKAKDPSKYQVTALGVSLEYRKNVDLFVGLVESTDAEKITKSIKVVQNG</sequence>
<dbReference type="RefSeq" id="WP_143896286.1">
    <property type="nucleotide sequence ID" value="NZ_CP041666.1"/>
</dbReference>
<protein>
    <submittedName>
        <fullName evidence="2">Uncharacterized protein</fullName>
    </submittedName>
</protein>
<keyword evidence="3" id="KW-1185">Reference proteome</keyword>
<feature type="compositionally biased region" description="Basic and acidic residues" evidence="1">
    <location>
        <begin position="95"/>
        <end position="112"/>
    </location>
</feature>
<feature type="region of interest" description="Disordered" evidence="1">
    <location>
        <begin position="41"/>
        <end position="112"/>
    </location>
</feature>
<evidence type="ECO:0000256" key="1">
    <source>
        <dbReference type="SAM" id="MobiDB-lite"/>
    </source>
</evidence>
<dbReference type="Proteomes" id="UP000315215">
    <property type="component" value="Chromosome"/>
</dbReference>
<dbReference type="PROSITE" id="PS51257">
    <property type="entry name" value="PROKAR_LIPOPROTEIN"/>
    <property type="match status" value="1"/>
</dbReference>
<evidence type="ECO:0000313" key="2">
    <source>
        <dbReference type="EMBL" id="QDP41591.1"/>
    </source>
</evidence>
<feature type="compositionally biased region" description="Basic and acidic residues" evidence="1">
    <location>
        <begin position="72"/>
        <end position="83"/>
    </location>
</feature>
<organism evidence="2 3">
    <name type="scientific">Radiobacillus deserti</name>
    <dbReference type="NCBI Taxonomy" id="2594883"/>
    <lineage>
        <taxon>Bacteria</taxon>
        <taxon>Bacillati</taxon>
        <taxon>Bacillota</taxon>
        <taxon>Bacilli</taxon>
        <taxon>Bacillales</taxon>
        <taxon>Bacillaceae</taxon>
        <taxon>Radiobacillus</taxon>
    </lineage>
</organism>
<dbReference type="KEGG" id="aqt:FN924_16290"/>
<feature type="compositionally biased region" description="Basic and acidic residues" evidence="1">
    <location>
        <begin position="41"/>
        <end position="56"/>
    </location>
</feature>
<dbReference type="EMBL" id="CP041666">
    <property type="protein sequence ID" value="QDP41591.1"/>
    <property type="molecule type" value="Genomic_DNA"/>
</dbReference>
<gene>
    <name evidence="2" type="ORF">FN924_16290</name>
</gene>
<name>A0A516KJN5_9BACI</name>
<reference evidence="2 3" key="1">
    <citation type="submission" date="2019-07" db="EMBL/GenBank/DDBJ databases">
        <authorList>
            <person name="Li J."/>
        </authorList>
    </citation>
    <scope>NUCLEOTIDE SEQUENCE [LARGE SCALE GENOMIC DNA]</scope>
    <source>
        <strain evidence="2 3">TKL69</strain>
    </source>
</reference>
<evidence type="ECO:0000313" key="3">
    <source>
        <dbReference type="Proteomes" id="UP000315215"/>
    </source>
</evidence>
<proteinExistence type="predicted"/>
<accession>A0A516KJN5</accession>
<dbReference type="AlphaFoldDB" id="A0A516KJN5"/>